<gene>
    <name evidence="5" type="primary">LOC106457162</name>
</gene>
<evidence type="ECO:0000313" key="5">
    <source>
        <dbReference type="RefSeq" id="XP_013772003.1"/>
    </source>
</evidence>
<evidence type="ECO:0000256" key="2">
    <source>
        <dbReference type="SAM" id="Phobius"/>
    </source>
</evidence>
<dbReference type="Proteomes" id="UP000694941">
    <property type="component" value="Unplaced"/>
</dbReference>
<feature type="transmembrane region" description="Helical" evidence="2">
    <location>
        <begin position="252"/>
        <end position="276"/>
    </location>
</feature>
<keyword evidence="2" id="KW-1133">Transmembrane helix</keyword>
<dbReference type="InterPro" id="IPR011665">
    <property type="entry name" value="BRF1_TBP-bd_dom"/>
</dbReference>
<evidence type="ECO:0000256" key="1">
    <source>
        <dbReference type="SAM" id="MobiDB-lite"/>
    </source>
</evidence>
<reference evidence="5" key="1">
    <citation type="submission" date="2025-08" db="UniProtKB">
        <authorList>
            <consortium name="RefSeq"/>
        </authorList>
    </citation>
    <scope>IDENTIFICATION</scope>
    <source>
        <tissue evidence="5">Muscle</tissue>
    </source>
</reference>
<keyword evidence="4" id="KW-1185">Reference proteome</keyword>
<evidence type="ECO:0000259" key="3">
    <source>
        <dbReference type="Pfam" id="PF07741"/>
    </source>
</evidence>
<keyword evidence="2" id="KW-0812">Transmembrane</keyword>
<dbReference type="RefSeq" id="XP_013772003.1">
    <property type="nucleotide sequence ID" value="XM_013916549.1"/>
</dbReference>
<sequence length="313" mass="35267">ITEGKGDLDLTGIDDDELDGYIMTAEEAKLKSDLWMKVHADYLQEQKEKQEKKEREKEESAKSDQKKRKRRTKKKVQSQANTAGEAIEKMLQEKKISTKINYDVLKSLKDQDLKSSSSPAKNECPQPSLDSPIRRDSKSSGSKIINGGVPPSGISNLITSIISTKRLSSERSPESMECSQSTRIAEVETAAEFEVLADNSIVTSMVGEEDKILDDIPVEDPEHEDEDLEEDIEEETDAHLSVAQLLGHYRGYTFTCLIIDLIFFDAVAAYIFIIFLTPQFLQLLQEALQITAALERLKIQIIQNKKSKLYATY</sequence>
<keyword evidence="2" id="KW-0472">Membrane</keyword>
<feature type="region of interest" description="Disordered" evidence="1">
    <location>
        <begin position="111"/>
        <end position="151"/>
    </location>
</feature>
<feature type="domain" description="Brf1 TBP-binding" evidence="3">
    <location>
        <begin position="12"/>
        <end position="109"/>
    </location>
</feature>
<accession>A0ABM1B015</accession>
<feature type="compositionally biased region" description="Low complexity" evidence="1">
    <location>
        <begin position="139"/>
        <end position="148"/>
    </location>
</feature>
<proteinExistence type="predicted"/>
<name>A0ABM1B015_LIMPO</name>
<dbReference type="Gene3D" id="1.20.5.650">
    <property type="entry name" value="Single helix bin"/>
    <property type="match status" value="1"/>
</dbReference>
<feature type="non-terminal residue" evidence="5">
    <location>
        <position position="1"/>
    </location>
</feature>
<feature type="region of interest" description="Disordered" evidence="1">
    <location>
        <begin position="46"/>
        <end position="86"/>
    </location>
</feature>
<protein>
    <submittedName>
        <fullName evidence="5">Transcription factor IIIB 90 kDa subunit-like</fullName>
    </submittedName>
</protein>
<feature type="compositionally biased region" description="Basic and acidic residues" evidence="1">
    <location>
        <begin position="46"/>
        <end position="64"/>
    </location>
</feature>
<feature type="compositionally biased region" description="Basic residues" evidence="1">
    <location>
        <begin position="65"/>
        <end position="76"/>
    </location>
</feature>
<organism evidence="4 5">
    <name type="scientific">Limulus polyphemus</name>
    <name type="common">Atlantic horseshoe crab</name>
    <dbReference type="NCBI Taxonomy" id="6850"/>
    <lineage>
        <taxon>Eukaryota</taxon>
        <taxon>Metazoa</taxon>
        <taxon>Ecdysozoa</taxon>
        <taxon>Arthropoda</taxon>
        <taxon>Chelicerata</taxon>
        <taxon>Merostomata</taxon>
        <taxon>Xiphosura</taxon>
        <taxon>Limulidae</taxon>
        <taxon>Limulus</taxon>
    </lineage>
</organism>
<dbReference type="GeneID" id="106457162"/>
<evidence type="ECO:0000313" key="4">
    <source>
        <dbReference type="Proteomes" id="UP000694941"/>
    </source>
</evidence>
<dbReference type="Pfam" id="PF07741">
    <property type="entry name" value="BRF1"/>
    <property type="match status" value="1"/>
</dbReference>